<gene>
    <name evidence="1" type="ORF">K227x_08330</name>
</gene>
<evidence type="ECO:0000313" key="1">
    <source>
        <dbReference type="EMBL" id="QDT02456.1"/>
    </source>
</evidence>
<name>A0A517N5P2_9BACT</name>
<dbReference type="AlphaFoldDB" id="A0A517N5P2"/>
<dbReference type="KEGG" id="rlc:K227x_08330"/>
<dbReference type="EMBL" id="CP036525">
    <property type="protein sequence ID" value="QDT02456.1"/>
    <property type="molecule type" value="Genomic_DNA"/>
</dbReference>
<reference evidence="1 2" key="1">
    <citation type="submission" date="2019-02" db="EMBL/GenBank/DDBJ databases">
        <title>Deep-cultivation of Planctomycetes and their phenomic and genomic characterization uncovers novel biology.</title>
        <authorList>
            <person name="Wiegand S."/>
            <person name="Jogler M."/>
            <person name="Boedeker C."/>
            <person name="Pinto D."/>
            <person name="Vollmers J."/>
            <person name="Rivas-Marin E."/>
            <person name="Kohn T."/>
            <person name="Peeters S.H."/>
            <person name="Heuer A."/>
            <person name="Rast P."/>
            <person name="Oberbeckmann S."/>
            <person name="Bunk B."/>
            <person name="Jeske O."/>
            <person name="Meyerdierks A."/>
            <person name="Storesund J.E."/>
            <person name="Kallscheuer N."/>
            <person name="Luecker S."/>
            <person name="Lage O.M."/>
            <person name="Pohl T."/>
            <person name="Merkel B.J."/>
            <person name="Hornburger P."/>
            <person name="Mueller R.-W."/>
            <person name="Bruemmer F."/>
            <person name="Labrenz M."/>
            <person name="Spormann A.M."/>
            <person name="Op den Camp H."/>
            <person name="Overmann J."/>
            <person name="Amann R."/>
            <person name="Jetten M.S.M."/>
            <person name="Mascher T."/>
            <person name="Medema M.H."/>
            <person name="Devos D.P."/>
            <person name="Kaster A.-K."/>
            <person name="Ovreas L."/>
            <person name="Rohde M."/>
            <person name="Galperin M.Y."/>
            <person name="Jogler C."/>
        </authorList>
    </citation>
    <scope>NUCLEOTIDE SEQUENCE [LARGE SCALE GENOMIC DNA]</scope>
    <source>
        <strain evidence="1 2">K22_7</strain>
    </source>
</reference>
<proteinExistence type="predicted"/>
<organism evidence="1 2">
    <name type="scientific">Rubripirellula lacrimiformis</name>
    <dbReference type="NCBI Taxonomy" id="1930273"/>
    <lineage>
        <taxon>Bacteria</taxon>
        <taxon>Pseudomonadati</taxon>
        <taxon>Planctomycetota</taxon>
        <taxon>Planctomycetia</taxon>
        <taxon>Pirellulales</taxon>
        <taxon>Pirellulaceae</taxon>
        <taxon>Rubripirellula</taxon>
    </lineage>
</organism>
<keyword evidence="2" id="KW-1185">Reference proteome</keyword>
<dbReference type="Proteomes" id="UP000318538">
    <property type="component" value="Chromosome"/>
</dbReference>
<evidence type="ECO:0000313" key="2">
    <source>
        <dbReference type="Proteomes" id="UP000318538"/>
    </source>
</evidence>
<accession>A0A517N5P2</accession>
<dbReference type="RefSeq" id="WP_218933761.1">
    <property type="nucleotide sequence ID" value="NZ_CP036525.1"/>
</dbReference>
<sequence length="77" mass="7851">MIGAVQADPPISATGGWNIEAAAATRATNLLDVRDASSVAIPIDSRASIECHRLSIGTVSAVWLNAVLLQPHACSAG</sequence>
<protein>
    <submittedName>
        <fullName evidence="1">Uncharacterized protein</fullName>
    </submittedName>
</protein>